<dbReference type="Pfam" id="PF13628">
    <property type="entry name" value="DUF4142"/>
    <property type="match status" value="1"/>
</dbReference>
<feature type="domain" description="DUF4142" evidence="2">
    <location>
        <begin position="36"/>
        <end position="170"/>
    </location>
</feature>
<dbReference type="PANTHER" id="PTHR38593:SF1">
    <property type="entry name" value="BLR2558 PROTEIN"/>
    <property type="match status" value="1"/>
</dbReference>
<proteinExistence type="predicted"/>
<dbReference type="PANTHER" id="PTHR38593">
    <property type="entry name" value="BLR2558 PROTEIN"/>
    <property type="match status" value="1"/>
</dbReference>
<dbReference type="Proteomes" id="UP000305848">
    <property type="component" value="Unassembled WGS sequence"/>
</dbReference>
<gene>
    <name evidence="3" type="ORF">FC093_06895</name>
</gene>
<sequence>MKVTLMALTGLLAVASFCACDNNDDTDNMNGMVNATDSAFVLSAGMSNAAEIDAANLALTKSTDSAILHFAQMMITDHSAAQTSLAAIAGKYNLTVPDSADAMHQQLAASLALMSGRAFDSMYIHQQVTDHQAAVQLYQNEENGGNNTDLKNFADSTLPKLQMHLDSANTIVANY</sequence>
<dbReference type="InterPro" id="IPR025419">
    <property type="entry name" value="DUF4142"/>
</dbReference>
<name>A0A4U3L5X4_9BACT</name>
<evidence type="ECO:0000313" key="4">
    <source>
        <dbReference type="Proteomes" id="UP000305848"/>
    </source>
</evidence>
<accession>A0A4U3L5X4</accession>
<feature type="chain" id="PRO_5020637216" evidence="1">
    <location>
        <begin position="20"/>
        <end position="175"/>
    </location>
</feature>
<keyword evidence="4" id="KW-1185">Reference proteome</keyword>
<dbReference type="EMBL" id="SZQL01000004">
    <property type="protein sequence ID" value="TKK69799.1"/>
    <property type="molecule type" value="Genomic_DNA"/>
</dbReference>
<evidence type="ECO:0000259" key="2">
    <source>
        <dbReference type="Pfam" id="PF13628"/>
    </source>
</evidence>
<dbReference type="Gene3D" id="1.20.1260.10">
    <property type="match status" value="1"/>
</dbReference>
<dbReference type="PROSITE" id="PS51257">
    <property type="entry name" value="PROKAR_LIPOPROTEIN"/>
    <property type="match status" value="1"/>
</dbReference>
<evidence type="ECO:0000313" key="3">
    <source>
        <dbReference type="EMBL" id="TKK69799.1"/>
    </source>
</evidence>
<evidence type="ECO:0000256" key="1">
    <source>
        <dbReference type="SAM" id="SignalP"/>
    </source>
</evidence>
<protein>
    <submittedName>
        <fullName evidence="3">DUF4142 domain-containing protein</fullName>
    </submittedName>
</protein>
<organism evidence="3 4">
    <name type="scientific">Ilyomonas limi</name>
    <dbReference type="NCBI Taxonomy" id="2575867"/>
    <lineage>
        <taxon>Bacteria</taxon>
        <taxon>Pseudomonadati</taxon>
        <taxon>Bacteroidota</taxon>
        <taxon>Chitinophagia</taxon>
        <taxon>Chitinophagales</taxon>
        <taxon>Chitinophagaceae</taxon>
        <taxon>Ilyomonas</taxon>
    </lineage>
</organism>
<dbReference type="InterPro" id="IPR012347">
    <property type="entry name" value="Ferritin-like"/>
</dbReference>
<dbReference type="RefSeq" id="WP_137261020.1">
    <property type="nucleotide sequence ID" value="NZ_SZQL01000004.1"/>
</dbReference>
<feature type="signal peptide" evidence="1">
    <location>
        <begin position="1"/>
        <end position="19"/>
    </location>
</feature>
<comment type="caution">
    <text evidence="3">The sequence shown here is derived from an EMBL/GenBank/DDBJ whole genome shotgun (WGS) entry which is preliminary data.</text>
</comment>
<dbReference type="AlphaFoldDB" id="A0A4U3L5X4"/>
<keyword evidence="1" id="KW-0732">Signal</keyword>
<dbReference type="OrthoDB" id="9101320at2"/>
<reference evidence="3 4" key="1">
    <citation type="submission" date="2019-05" db="EMBL/GenBank/DDBJ databases">
        <title>Panacibacter sp. strain 17mud1-8 Genome sequencing and assembly.</title>
        <authorList>
            <person name="Chhetri G."/>
        </authorList>
    </citation>
    <scope>NUCLEOTIDE SEQUENCE [LARGE SCALE GENOMIC DNA]</scope>
    <source>
        <strain evidence="3 4">17mud1-8</strain>
    </source>
</reference>